<dbReference type="Gene3D" id="4.10.60.10">
    <property type="entry name" value="Zinc finger, CCHC-type"/>
    <property type="match status" value="1"/>
</dbReference>
<evidence type="ECO:0000313" key="4">
    <source>
        <dbReference type="Proteomes" id="UP001432027"/>
    </source>
</evidence>
<protein>
    <recommendedName>
        <fullName evidence="2">Integrase catalytic domain-containing protein</fullName>
    </recommendedName>
</protein>
<proteinExistence type="predicted"/>
<reference evidence="3" key="1">
    <citation type="submission" date="2023-10" db="EMBL/GenBank/DDBJ databases">
        <title>Genome assembly of Pristionchus species.</title>
        <authorList>
            <person name="Yoshida K."/>
            <person name="Sommer R.J."/>
        </authorList>
    </citation>
    <scope>NUCLEOTIDE SEQUENCE</scope>
    <source>
        <strain evidence="3">RS0144</strain>
    </source>
</reference>
<dbReference type="InterPro" id="IPR036875">
    <property type="entry name" value="Znf_CCHC_sf"/>
</dbReference>
<dbReference type="Gene3D" id="3.30.420.10">
    <property type="entry name" value="Ribonuclease H-like superfamily/Ribonuclease H"/>
    <property type="match status" value="1"/>
</dbReference>
<dbReference type="PROSITE" id="PS50994">
    <property type="entry name" value="INTEGRASE"/>
    <property type="match status" value="1"/>
</dbReference>
<organism evidence="3 4">
    <name type="scientific">Pristionchus entomophagus</name>
    <dbReference type="NCBI Taxonomy" id="358040"/>
    <lineage>
        <taxon>Eukaryota</taxon>
        <taxon>Metazoa</taxon>
        <taxon>Ecdysozoa</taxon>
        <taxon>Nematoda</taxon>
        <taxon>Chromadorea</taxon>
        <taxon>Rhabditida</taxon>
        <taxon>Rhabditina</taxon>
        <taxon>Diplogasteromorpha</taxon>
        <taxon>Diplogasteroidea</taxon>
        <taxon>Neodiplogasteridae</taxon>
        <taxon>Pristionchus</taxon>
    </lineage>
</organism>
<dbReference type="PANTHER" id="PTHR37984">
    <property type="entry name" value="PROTEIN CBG26694"/>
    <property type="match status" value="1"/>
</dbReference>
<gene>
    <name evidence="3" type="ORF">PENTCL1PPCAC_568</name>
</gene>
<dbReference type="EMBL" id="BTSX01000001">
    <property type="protein sequence ID" value="GMS78393.1"/>
    <property type="molecule type" value="Genomic_DNA"/>
</dbReference>
<feature type="non-terminal residue" evidence="3">
    <location>
        <position position="464"/>
    </location>
</feature>
<keyword evidence="4" id="KW-1185">Reference proteome</keyword>
<dbReference type="SUPFAM" id="SSF53098">
    <property type="entry name" value="Ribonuclease H-like"/>
    <property type="match status" value="1"/>
</dbReference>
<dbReference type="InterPro" id="IPR036397">
    <property type="entry name" value="RNaseH_sf"/>
</dbReference>
<dbReference type="GO" id="GO:0008270">
    <property type="term" value="F:zinc ion binding"/>
    <property type="evidence" value="ECO:0007669"/>
    <property type="project" value="InterPro"/>
</dbReference>
<sequence>GGVERLNRTITETLRRLVGRTDEWEESLPYAVYCYNTVPHGVTGESPAFLFYGRDKRLPLGESWKVDERYAGDMDDYKSQMMMLMKKTQVEVNERLSGERERMKREYDKRRENNNGNEPVVGDRFYAFKENGNERNPKLRTNVIVDAGSPLHWESRCPEYAKDPRKLKELWKKCPDQYANFSFEKLKEYALMRSLIERWTMDWRFFLEGIDDTYNVAYHRGLGEDVESSCGHAAILLSPNLDLPSNGGDTARFEWRETVSEEWENTLRRWDGERARKKPIAKILIFWPRKKKKMKMEYNKKVIIELVQNNCWTAMIAPEPCGVTTEAHYDTFLLDWSGEKQDYGIIRVLTAGNVTTDGTPVAALHKVYKWMTRHHWEYAIESWSKGKQYDPLAPMRELPEEEINKKEIIERKEALVARRTFPVKKSGDEQSKKLEDKICDICHEKGHIKWKCPDYEKKRRPEEG</sequence>
<dbReference type="PANTHER" id="PTHR37984:SF5">
    <property type="entry name" value="PROTEIN NYNRIN-LIKE"/>
    <property type="match status" value="1"/>
</dbReference>
<dbReference type="InterPro" id="IPR050951">
    <property type="entry name" value="Retrovirus_Pol_polyprotein"/>
</dbReference>
<evidence type="ECO:0000313" key="3">
    <source>
        <dbReference type="EMBL" id="GMS78393.1"/>
    </source>
</evidence>
<dbReference type="SUPFAM" id="SSF57756">
    <property type="entry name" value="Retrovirus zinc finger-like domains"/>
    <property type="match status" value="1"/>
</dbReference>
<feature type="domain" description="Integrase catalytic" evidence="2">
    <location>
        <begin position="1"/>
        <end position="55"/>
    </location>
</feature>
<dbReference type="GO" id="GO:0003676">
    <property type="term" value="F:nucleic acid binding"/>
    <property type="evidence" value="ECO:0007669"/>
    <property type="project" value="InterPro"/>
</dbReference>
<name>A0AAV5S761_9BILA</name>
<dbReference type="InterPro" id="IPR001584">
    <property type="entry name" value="Integrase_cat-core"/>
</dbReference>
<dbReference type="Proteomes" id="UP001432027">
    <property type="component" value="Unassembled WGS sequence"/>
</dbReference>
<evidence type="ECO:0000259" key="2">
    <source>
        <dbReference type="PROSITE" id="PS50994"/>
    </source>
</evidence>
<feature type="region of interest" description="Disordered" evidence="1">
    <location>
        <begin position="94"/>
        <end position="117"/>
    </location>
</feature>
<feature type="non-terminal residue" evidence="3">
    <location>
        <position position="1"/>
    </location>
</feature>
<evidence type="ECO:0000256" key="1">
    <source>
        <dbReference type="SAM" id="MobiDB-lite"/>
    </source>
</evidence>
<feature type="compositionally biased region" description="Basic and acidic residues" evidence="1">
    <location>
        <begin position="94"/>
        <end position="113"/>
    </location>
</feature>
<accession>A0AAV5S761</accession>
<dbReference type="GO" id="GO:0015074">
    <property type="term" value="P:DNA integration"/>
    <property type="evidence" value="ECO:0007669"/>
    <property type="project" value="InterPro"/>
</dbReference>
<comment type="caution">
    <text evidence="3">The sequence shown here is derived from an EMBL/GenBank/DDBJ whole genome shotgun (WGS) entry which is preliminary data.</text>
</comment>
<dbReference type="InterPro" id="IPR012337">
    <property type="entry name" value="RNaseH-like_sf"/>
</dbReference>
<dbReference type="AlphaFoldDB" id="A0AAV5S761"/>